<reference evidence="2" key="1">
    <citation type="submission" date="2021-12" db="EMBL/GenBank/DDBJ databases">
        <title>Prjna785345.</title>
        <authorList>
            <person name="Rujirawat T."/>
            <person name="Krajaejun T."/>
        </authorList>
    </citation>
    <scope>NUCLEOTIDE SEQUENCE</scope>
    <source>
        <strain evidence="2">Pi057C3</strain>
    </source>
</reference>
<protein>
    <submittedName>
        <fullName evidence="2">Uncharacterized protein</fullName>
    </submittedName>
</protein>
<gene>
    <name evidence="2" type="ORF">P43SY_004102</name>
</gene>
<evidence type="ECO:0000313" key="3">
    <source>
        <dbReference type="Proteomes" id="UP001209570"/>
    </source>
</evidence>
<dbReference type="EMBL" id="JAKCXM010000103">
    <property type="protein sequence ID" value="KAJ0402393.1"/>
    <property type="molecule type" value="Genomic_DNA"/>
</dbReference>
<comment type="caution">
    <text evidence="2">The sequence shown here is derived from an EMBL/GenBank/DDBJ whole genome shotgun (WGS) entry which is preliminary data.</text>
</comment>
<organism evidence="2 3">
    <name type="scientific">Pythium insidiosum</name>
    <name type="common">Pythiosis disease agent</name>
    <dbReference type="NCBI Taxonomy" id="114742"/>
    <lineage>
        <taxon>Eukaryota</taxon>
        <taxon>Sar</taxon>
        <taxon>Stramenopiles</taxon>
        <taxon>Oomycota</taxon>
        <taxon>Peronosporomycetes</taxon>
        <taxon>Pythiales</taxon>
        <taxon>Pythiaceae</taxon>
        <taxon>Pythium</taxon>
    </lineage>
</organism>
<evidence type="ECO:0000256" key="1">
    <source>
        <dbReference type="SAM" id="MobiDB-lite"/>
    </source>
</evidence>
<dbReference type="Proteomes" id="UP001209570">
    <property type="component" value="Unassembled WGS sequence"/>
</dbReference>
<name>A0AAD5Q9P8_PYTIN</name>
<feature type="region of interest" description="Disordered" evidence="1">
    <location>
        <begin position="700"/>
        <end position="748"/>
    </location>
</feature>
<accession>A0AAD5Q9P8</accession>
<dbReference type="AlphaFoldDB" id="A0AAD5Q9P8"/>
<feature type="compositionally biased region" description="Acidic residues" evidence="1">
    <location>
        <begin position="723"/>
        <end position="734"/>
    </location>
</feature>
<keyword evidence="3" id="KW-1185">Reference proteome</keyword>
<evidence type="ECO:0000313" key="2">
    <source>
        <dbReference type="EMBL" id="KAJ0402393.1"/>
    </source>
</evidence>
<proteinExistence type="predicted"/>
<sequence>MRASLWRRGAVTTLSATARVRSNAAAIAPWRLNALAVSARRSILTSRPLLVQSTPLSTQWFSTSTLKDASASTDAEVTRQLHQLFAAVHTANRANVSESDLLLRWESELSPLLLSPTASVPLKQKVARTYELGVSVALRQREYELARALFAQAKRLGLRPSPFTYSHLLHALPVEWLATPPSTAELRAVADDRDQANWEGAVLQLVRAEQQPHFRRSAVEREAFHGYLRQHVHAYLTDYVNTTPRHAQRIAPFNAALRVLGRNGLPFVDLLGVLRAIPSDSRARRGLTLDTFVALLQGARWDDIRHTIDRLVRSEHVVLSADTTKSSVAAPATVWDAAMRAVLNSLTQCVVTEKRPLDGRRLAELQDIYRHADTKLSALFPDLRVESVEQHNSLFELRIKAAAVCGLRDHVLKLLDEYKARAPTDDASALGNTVYLKALEVFPPLACRRVPSEQLARLSSQPVVTRMQDVYRLQREHKHVIALLDKHDESPSQVRALQRRARQLSRRLDDLMHLRALEVGIGRRFQDADKCVAAVLQNGDLSEHDTAVAIALMAQYMTTANRYASGMSTKVRSVVAEETMRRVYALLEKVTPNDGSLDGRSDDELEHVRELYALAAKTAAKFWREEDLEAILQRKRLVFPSEPLSVTDYDRLIFFRVAALDLEGALTLLQEMHNAGTPPTATTIHRIVTGVLHKLFHPRGVASAQQDDSEEEEDSTFDHESGDLESFDSSDVDESSSSAETQPDSAKAGFQGEWAGAEKAAQDETQRRALLRAATDAPCSLEDLTTFLQDQYNLYRITPMAKTIVPVFARLIAANNVPELKRLLQIVESMDGGLTPSTELWLEKRLAAIDKTIDDLRIERRR</sequence>